<dbReference type="Gene3D" id="3.10.450.10">
    <property type="match status" value="1"/>
</dbReference>
<dbReference type="Proteomes" id="UP000236161">
    <property type="component" value="Unassembled WGS sequence"/>
</dbReference>
<reference evidence="2 3" key="1">
    <citation type="journal article" date="2017" name="Nature">
        <title>The Apostasia genome and the evolution of orchids.</title>
        <authorList>
            <person name="Zhang G.Q."/>
            <person name="Liu K.W."/>
            <person name="Li Z."/>
            <person name="Lohaus R."/>
            <person name="Hsiao Y.Y."/>
            <person name="Niu S.C."/>
            <person name="Wang J.Y."/>
            <person name="Lin Y.C."/>
            <person name="Xu Q."/>
            <person name="Chen L.J."/>
            <person name="Yoshida K."/>
            <person name="Fujiwara S."/>
            <person name="Wang Z.W."/>
            <person name="Zhang Y.Q."/>
            <person name="Mitsuda N."/>
            <person name="Wang M."/>
            <person name="Liu G.H."/>
            <person name="Pecoraro L."/>
            <person name="Huang H.X."/>
            <person name="Xiao X.J."/>
            <person name="Lin M."/>
            <person name="Wu X.Y."/>
            <person name="Wu W.L."/>
            <person name="Chen Y.Y."/>
            <person name="Chang S.B."/>
            <person name="Sakamoto S."/>
            <person name="Ohme-Takagi M."/>
            <person name="Yagi M."/>
            <person name="Zeng S.J."/>
            <person name="Shen C.Y."/>
            <person name="Yeh C.M."/>
            <person name="Luo Y.B."/>
            <person name="Tsai W.C."/>
            <person name="Van de Peer Y."/>
            <person name="Liu Z.J."/>
        </authorList>
    </citation>
    <scope>NUCLEOTIDE SEQUENCE [LARGE SCALE GENOMIC DNA]</scope>
    <source>
        <strain evidence="3">cv. Shenzhen</strain>
        <tissue evidence="2">Stem</tissue>
    </source>
</reference>
<organism evidence="2 3">
    <name type="scientific">Apostasia shenzhenica</name>
    <dbReference type="NCBI Taxonomy" id="1088818"/>
    <lineage>
        <taxon>Eukaryota</taxon>
        <taxon>Viridiplantae</taxon>
        <taxon>Streptophyta</taxon>
        <taxon>Embryophyta</taxon>
        <taxon>Tracheophyta</taxon>
        <taxon>Spermatophyta</taxon>
        <taxon>Magnoliopsida</taxon>
        <taxon>Liliopsida</taxon>
        <taxon>Asparagales</taxon>
        <taxon>Orchidaceae</taxon>
        <taxon>Apostasioideae</taxon>
        <taxon>Apostasia</taxon>
    </lineage>
</organism>
<gene>
    <name evidence="2" type="ORF">AXF42_Ash015773</name>
</gene>
<feature type="chain" id="PRO_5014165129" evidence="1">
    <location>
        <begin position="25"/>
        <end position="145"/>
    </location>
</feature>
<dbReference type="AlphaFoldDB" id="A0A2H9ZXI0"/>
<evidence type="ECO:0000313" key="3">
    <source>
        <dbReference type="Proteomes" id="UP000236161"/>
    </source>
</evidence>
<dbReference type="EMBL" id="KZ452995">
    <property type="protein sequence ID" value="PKA48010.1"/>
    <property type="molecule type" value="Genomic_DNA"/>
</dbReference>
<evidence type="ECO:0000313" key="2">
    <source>
        <dbReference type="EMBL" id="PKA48010.1"/>
    </source>
</evidence>
<feature type="signal peptide" evidence="1">
    <location>
        <begin position="1"/>
        <end position="24"/>
    </location>
</feature>
<protein>
    <submittedName>
        <fullName evidence="2">Uncharacterized protein</fullName>
    </submittedName>
</protein>
<keyword evidence="3" id="KW-1185">Reference proteome</keyword>
<evidence type="ECO:0000256" key="1">
    <source>
        <dbReference type="SAM" id="SignalP"/>
    </source>
</evidence>
<name>A0A2H9ZXI0_9ASPA</name>
<accession>A0A2H9ZXI0</accession>
<keyword evidence="1" id="KW-0732">Signal</keyword>
<sequence length="145" mass="16467">MMSHGRRPLLLLLLLLVFSDGVRTEEDQLWKIEPIQSQNFKKFMDMGRGAVNAFNREKNLWVFDGLNFCRTEEVQKKKVGNGVLYALTILATQGFCFSVTAFGPNFCTLEGYKAVVAVMPNDQGYILQSVLFLPGYSPRYNKNCV</sequence>
<proteinExistence type="predicted"/>